<dbReference type="EMBL" id="BK014959">
    <property type="protein sequence ID" value="DAD84419.1"/>
    <property type="molecule type" value="Genomic_DNA"/>
</dbReference>
<accession>A0A8S5MR28</accession>
<protein>
    <submittedName>
        <fullName evidence="1">Uncharacterized protein</fullName>
    </submittedName>
</protein>
<reference evidence="1" key="1">
    <citation type="journal article" date="2021" name="Proc. Natl. Acad. Sci. U.S.A.">
        <title>A Catalog of Tens of Thousands of Viruses from Human Metagenomes Reveals Hidden Associations with Chronic Diseases.</title>
        <authorList>
            <person name="Tisza M.J."/>
            <person name="Buck C.B."/>
        </authorList>
    </citation>
    <scope>NUCLEOTIDE SEQUENCE</scope>
    <source>
        <strain evidence="1">CtUS21</strain>
    </source>
</reference>
<proteinExistence type="predicted"/>
<organism evidence="1">
    <name type="scientific">Podoviridae sp. ctUS21</name>
    <dbReference type="NCBI Taxonomy" id="2826557"/>
    <lineage>
        <taxon>Viruses</taxon>
        <taxon>Duplodnaviria</taxon>
        <taxon>Heunggongvirae</taxon>
        <taxon>Uroviricota</taxon>
        <taxon>Caudoviricetes</taxon>
    </lineage>
</organism>
<name>A0A8S5MR28_9CAUD</name>
<evidence type="ECO:0000313" key="1">
    <source>
        <dbReference type="EMBL" id="DAD84419.1"/>
    </source>
</evidence>
<sequence length="36" mass="4198">MTNPISRTVFIMLHLLTSAYPHFKLPDCRVRSDFCS</sequence>